<sequence length="440" mass="47983">MSQHSKELSVALRAVHLASLLTKQHLLTYQSTTRRVDESTKADASEVTVADFAAQAVLISIIHHVFPNDSFIAEESSEMLRSDDALLGRVWELVLGASKLQGQSKRSWSDSALDVKLPTSQEEMLSVIDLGQQDDKEKASSNSGRTWILDPIDGTKTYIRGQQYAVCLCLIDDSEQKVAVLGCPNLNLEQRGENGRVTIEETIVDLNPNGGWILSALKGHGTYLSRTASPASRQKAEDVLGPSLHDHDPQAPAPAQAQQAQSKPFLHFTDSSASPHVSKDLHNRIFEHFAPHSSPDSAPHTRKLSIPAVPEGTPSLALDIWSMQLKYVLLALRAEGADAMVRMPPQSTYHAAVWDHAGGQLLLTESGGVLTDAHRKGFVIDGKTRKLEGNWGVCAVRGGRHMGVDGGSLEADKVHEVLISKVTEEVSSRRKGREDKDEND</sequence>
<evidence type="ECO:0008006" key="9">
    <source>
        <dbReference type="Google" id="ProtNLM"/>
    </source>
</evidence>
<organism evidence="7 8">
    <name type="scientific">Lithohypha guttulata</name>
    <dbReference type="NCBI Taxonomy" id="1690604"/>
    <lineage>
        <taxon>Eukaryota</taxon>
        <taxon>Fungi</taxon>
        <taxon>Dikarya</taxon>
        <taxon>Ascomycota</taxon>
        <taxon>Pezizomycotina</taxon>
        <taxon>Eurotiomycetes</taxon>
        <taxon>Chaetothyriomycetidae</taxon>
        <taxon>Chaetothyriales</taxon>
        <taxon>Trichomeriaceae</taxon>
        <taxon>Lithohypha</taxon>
    </lineage>
</organism>
<dbReference type="PANTHER" id="PTHR43200">
    <property type="entry name" value="PHOSPHATASE"/>
    <property type="match status" value="1"/>
</dbReference>
<reference evidence="7 8" key="1">
    <citation type="submission" date="2023-08" db="EMBL/GenBank/DDBJ databases">
        <title>Black Yeasts Isolated from many extreme environments.</title>
        <authorList>
            <person name="Coleine C."/>
            <person name="Stajich J.E."/>
            <person name="Selbmann L."/>
        </authorList>
    </citation>
    <scope>NUCLEOTIDE SEQUENCE [LARGE SCALE GENOMIC DNA]</scope>
    <source>
        <strain evidence="7 8">CCFEE 5885</strain>
    </source>
</reference>
<evidence type="ECO:0000313" key="7">
    <source>
        <dbReference type="EMBL" id="KAK5102122.1"/>
    </source>
</evidence>
<dbReference type="Pfam" id="PF00459">
    <property type="entry name" value="Inositol_P"/>
    <property type="match status" value="1"/>
</dbReference>
<evidence type="ECO:0000256" key="1">
    <source>
        <dbReference type="ARBA" id="ARBA00001946"/>
    </source>
</evidence>
<accession>A0ABR0KQL6</accession>
<evidence type="ECO:0000256" key="6">
    <source>
        <dbReference type="SAM" id="MobiDB-lite"/>
    </source>
</evidence>
<keyword evidence="3" id="KW-0479">Metal-binding</keyword>
<feature type="compositionally biased region" description="Basic and acidic residues" evidence="6">
    <location>
        <begin position="234"/>
        <end position="249"/>
    </location>
</feature>
<evidence type="ECO:0000256" key="2">
    <source>
        <dbReference type="ARBA" id="ARBA00009759"/>
    </source>
</evidence>
<dbReference type="InterPro" id="IPR000760">
    <property type="entry name" value="Inositol_monophosphatase-like"/>
</dbReference>
<dbReference type="InterPro" id="IPR020583">
    <property type="entry name" value="Inositol_monoP_metal-BS"/>
</dbReference>
<dbReference type="Proteomes" id="UP001345013">
    <property type="component" value="Unassembled WGS sequence"/>
</dbReference>
<feature type="region of interest" description="Disordered" evidence="6">
    <location>
        <begin position="225"/>
        <end position="263"/>
    </location>
</feature>
<dbReference type="PROSITE" id="PS00630">
    <property type="entry name" value="IMP_2"/>
    <property type="match status" value="1"/>
</dbReference>
<keyword evidence="4" id="KW-0378">Hydrolase</keyword>
<dbReference type="Gene3D" id="3.40.190.80">
    <property type="match status" value="1"/>
</dbReference>
<dbReference type="InterPro" id="IPR020550">
    <property type="entry name" value="Inositol_monophosphatase_CS"/>
</dbReference>
<gene>
    <name evidence="7" type="ORF">LTR24_000353</name>
</gene>
<evidence type="ECO:0000313" key="8">
    <source>
        <dbReference type="Proteomes" id="UP001345013"/>
    </source>
</evidence>
<dbReference type="PROSITE" id="PS00629">
    <property type="entry name" value="IMP_1"/>
    <property type="match status" value="1"/>
</dbReference>
<dbReference type="PANTHER" id="PTHR43200:SF2">
    <property type="entry name" value="3'(2'),5'-BISPHOSPHATE NUCLEOTIDASE"/>
    <property type="match status" value="1"/>
</dbReference>
<protein>
    <recommendedName>
        <fullName evidence="9">3'(2'),5'-bisphosphate nucleotidase</fullName>
    </recommendedName>
</protein>
<proteinExistence type="inferred from homology"/>
<dbReference type="Gene3D" id="3.30.540.10">
    <property type="entry name" value="Fructose-1,6-Bisphosphatase, subunit A, domain 1"/>
    <property type="match status" value="1"/>
</dbReference>
<name>A0ABR0KQL6_9EURO</name>
<dbReference type="InterPro" id="IPR051090">
    <property type="entry name" value="Inositol_monoP_superfamily"/>
</dbReference>
<comment type="cofactor">
    <cofactor evidence="1">
        <name>Mg(2+)</name>
        <dbReference type="ChEBI" id="CHEBI:18420"/>
    </cofactor>
</comment>
<evidence type="ECO:0000256" key="4">
    <source>
        <dbReference type="ARBA" id="ARBA00022801"/>
    </source>
</evidence>
<evidence type="ECO:0000256" key="3">
    <source>
        <dbReference type="ARBA" id="ARBA00022723"/>
    </source>
</evidence>
<keyword evidence="5" id="KW-0460">Magnesium</keyword>
<dbReference type="SUPFAM" id="SSF56655">
    <property type="entry name" value="Carbohydrate phosphatase"/>
    <property type="match status" value="1"/>
</dbReference>
<comment type="similarity">
    <text evidence="2">Belongs to the inositol monophosphatase superfamily.</text>
</comment>
<dbReference type="EMBL" id="JAVRRG010000003">
    <property type="protein sequence ID" value="KAK5102122.1"/>
    <property type="molecule type" value="Genomic_DNA"/>
</dbReference>
<comment type="caution">
    <text evidence="7">The sequence shown here is derived from an EMBL/GenBank/DDBJ whole genome shotgun (WGS) entry which is preliminary data.</text>
</comment>
<keyword evidence="8" id="KW-1185">Reference proteome</keyword>
<evidence type="ECO:0000256" key="5">
    <source>
        <dbReference type="ARBA" id="ARBA00022842"/>
    </source>
</evidence>